<protein>
    <submittedName>
        <fullName evidence="1">Uncharacterized protein</fullName>
    </submittedName>
</protein>
<evidence type="ECO:0000313" key="1">
    <source>
        <dbReference type="EMBL" id="PVX29351.1"/>
    </source>
</evidence>
<comment type="caution">
    <text evidence="1">The sequence shown here is derived from an EMBL/GenBank/DDBJ whole genome shotgun (WGS) entry which is preliminary data.</text>
</comment>
<accession>A0A2U0SDI3</accession>
<name>A0A2U0SDI3_9SPHN</name>
<organism evidence="1 2">
    <name type="scientific">Sphingomonas pokkalii</name>
    <dbReference type="NCBI Taxonomy" id="2175090"/>
    <lineage>
        <taxon>Bacteria</taxon>
        <taxon>Pseudomonadati</taxon>
        <taxon>Pseudomonadota</taxon>
        <taxon>Alphaproteobacteria</taxon>
        <taxon>Sphingomonadales</taxon>
        <taxon>Sphingomonadaceae</taxon>
        <taxon>Sphingomonas</taxon>
    </lineage>
</organism>
<dbReference type="EMBL" id="QENQ01000001">
    <property type="protein sequence ID" value="PVX29351.1"/>
    <property type="molecule type" value="Genomic_DNA"/>
</dbReference>
<dbReference type="Proteomes" id="UP000245890">
    <property type="component" value="Unassembled WGS sequence"/>
</dbReference>
<reference evidence="1 2" key="1">
    <citation type="submission" date="2018-05" db="EMBL/GenBank/DDBJ databases">
        <title>Description of Sphingomonas pokkalii sp nov, isolated from the rhizosphere of saline tolerant pokkali rice and its draft genome analysis.</title>
        <authorList>
            <person name="Menon R."/>
            <person name="Kumari S."/>
            <person name="Rameshkumar N."/>
        </authorList>
    </citation>
    <scope>NUCLEOTIDE SEQUENCE [LARGE SCALE GENOMIC DNA]</scope>
    <source>
        <strain evidence="1 2">L3B27</strain>
    </source>
</reference>
<evidence type="ECO:0000313" key="2">
    <source>
        <dbReference type="Proteomes" id="UP000245890"/>
    </source>
</evidence>
<gene>
    <name evidence="1" type="ORF">DD559_08495</name>
</gene>
<keyword evidence="2" id="KW-1185">Reference proteome</keyword>
<proteinExistence type="predicted"/>
<dbReference type="AlphaFoldDB" id="A0A2U0SDI3"/>
<sequence>MIDVKTALSVFADRYRPVGTGGAQCCPRPSRQRHAAWTWKVDHYCGAGGHGAIDNHNNIFSGE</sequence>